<dbReference type="AlphaFoldDB" id="A0A172Z8K2"/>
<protein>
    <submittedName>
        <fullName evidence="1">Uncharacterized protein</fullName>
    </submittedName>
</protein>
<evidence type="ECO:0000313" key="1">
    <source>
        <dbReference type="EMBL" id="ANF88369.1"/>
    </source>
</evidence>
<organism evidence="1 2">
    <name type="scientific">Pseudomonas antarctica</name>
    <dbReference type="NCBI Taxonomy" id="219572"/>
    <lineage>
        <taxon>Bacteria</taxon>
        <taxon>Pseudomonadati</taxon>
        <taxon>Pseudomonadota</taxon>
        <taxon>Gammaproteobacteria</taxon>
        <taxon>Pseudomonadales</taxon>
        <taxon>Pseudomonadaceae</taxon>
        <taxon>Pseudomonas</taxon>
    </lineage>
</organism>
<dbReference type="STRING" id="219572.A7J50_5029"/>
<dbReference type="EMBL" id="CP015600">
    <property type="protein sequence ID" value="ANF88369.1"/>
    <property type="molecule type" value="Genomic_DNA"/>
</dbReference>
<sequence length="69" mass="7400">MSEADIAFASGQLSKGRSALYGNEDAVKIVSMHSSKGLEFGLVVLVPGLGDMPKKGEDEADRRVCFTWP</sequence>
<dbReference type="KEGG" id="panr:A7J50_5029"/>
<dbReference type="Proteomes" id="UP000077829">
    <property type="component" value="Chromosome"/>
</dbReference>
<dbReference type="InterPro" id="IPR027417">
    <property type="entry name" value="P-loop_NTPase"/>
</dbReference>
<dbReference type="RefSeq" id="WP_064454191.1">
    <property type="nucleotide sequence ID" value="NZ_CP015600.1"/>
</dbReference>
<reference evidence="1 2" key="1">
    <citation type="submission" date="2016-05" db="EMBL/GenBank/DDBJ databases">
        <title>Complete genome sequence of Pseudomonas antarctica PAMC 27494.</title>
        <authorList>
            <person name="Lee J."/>
        </authorList>
    </citation>
    <scope>NUCLEOTIDE SEQUENCE [LARGE SCALE GENOMIC DNA]</scope>
    <source>
        <strain evidence="1 2">PAMC 27494</strain>
    </source>
</reference>
<name>A0A172Z8K2_9PSED</name>
<dbReference type="SUPFAM" id="SSF52540">
    <property type="entry name" value="P-loop containing nucleoside triphosphate hydrolases"/>
    <property type="match status" value="1"/>
</dbReference>
<dbReference type="PATRIC" id="fig|219572.3.peg.5166"/>
<gene>
    <name evidence="1" type="ORF">A7J50_5029</name>
</gene>
<evidence type="ECO:0000313" key="2">
    <source>
        <dbReference type="Proteomes" id="UP000077829"/>
    </source>
</evidence>
<dbReference type="Gene3D" id="3.40.50.300">
    <property type="entry name" value="P-loop containing nucleotide triphosphate hydrolases"/>
    <property type="match status" value="1"/>
</dbReference>
<proteinExistence type="predicted"/>
<accession>A0A172Z8K2</accession>